<reference evidence="2" key="1">
    <citation type="journal article" date="2017" name="Plant J.">
        <title>The pomegranate (Punica granatum L.) genome and the genomics of punicalagin biosynthesis.</title>
        <authorList>
            <person name="Qin G."/>
            <person name="Xu C."/>
            <person name="Ming R."/>
            <person name="Tang H."/>
            <person name="Guyot R."/>
            <person name="Kramer E.M."/>
            <person name="Hu Y."/>
            <person name="Yi X."/>
            <person name="Qi Y."/>
            <person name="Xu X."/>
            <person name="Gao Z."/>
            <person name="Pan H."/>
            <person name="Jian J."/>
            <person name="Tian Y."/>
            <person name="Yue Z."/>
            <person name="Xu Y."/>
        </authorList>
    </citation>
    <scope>NUCLEOTIDE SEQUENCE [LARGE SCALE GENOMIC DNA]</scope>
    <source>
        <strain evidence="2">cv. Dabenzi</strain>
    </source>
</reference>
<accession>A0A218WYN9</accession>
<evidence type="ECO:0000313" key="1">
    <source>
        <dbReference type="EMBL" id="OWM77763.1"/>
    </source>
</evidence>
<dbReference type="AlphaFoldDB" id="A0A218WYN9"/>
<name>A0A218WYN9_PUNGR</name>
<evidence type="ECO:0000313" key="2">
    <source>
        <dbReference type="Proteomes" id="UP000197138"/>
    </source>
</evidence>
<comment type="caution">
    <text evidence="1">The sequence shown here is derived from an EMBL/GenBank/DDBJ whole genome shotgun (WGS) entry which is preliminary data.</text>
</comment>
<dbReference type="Proteomes" id="UP000197138">
    <property type="component" value="Unassembled WGS sequence"/>
</dbReference>
<organism evidence="1 2">
    <name type="scientific">Punica granatum</name>
    <name type="common">Pomegranate</name>
    <dbReference type="NCBI Taxonomy" id="22663"/>
    <lineage>
        <taxon>Eukaryota</taxon>
        <taxon>Viridiplantae</taxon>
        <taxon>Streptophyta</taxon>
        <taxon>Embryophyta</taxon>
        <taxon>Tracheophyta</taxon>
        <taxon>Spermatophyta</taxon>
        <taxon>Magnoliopsida</taxon>
        <taxon>eudicotyledons</taxon>
        <taxon>Gunneridae</taxon>
        <taxon>Pentapetalae</taxon>
        <taxon>rosids</taxon>
        <taxon>malvids</taxon>
        <taxon>Myrtales</taxon>
        <taxon>Lythraceae</taxon>
        <taxon>Punica</taxon>
    </lineage>
</organism>
<dbReference type="EMBL" id="MTKT01002520">
    <property type="protein sequence ID" value="OWM77763.1"/>
    <property type="molecule type" value="Genomic_DNA"/>
</dbReference>
<protein>
    <submittedName>
        <fullName evidence="1">Uncharacterized protein</fullName>
    </submittedName>
</protein>
<sequence length="54" mass="6300">MGSCDSNSPVESFNNHLPHIQLPTKCTRREGYTLENYLQNYSLNIEPNQLFRKT</sequence>
<proteinExistence type="predicted"/>
<gene>
    <name evidence="1" type="ORF">CDL15_Pgr012465</name>
</gene>